<dbReference type="InterPro" id="IPR050534">
    <property type="entry name" value="Coronavir_polyprotein_1ab"/>
</dbReference>
<gene>
    <name evidence="1" type="ORF">KOM_12_480</name>
</gene>
<keyword evidence="1" id="KW-0547">Nucleotide-binding</keyword>
<proteinExistence type="predicted"/>
<organism evidence="1">
    <name type="scientific">Clandestinovirus</name>
    <dbReference type="NCBI Taxonomy" id="2831644"/>
    <lineage>
        <taxon>Viruses</taxon>
    </lineage>
</organism>
<accession>A0A8F8KL82</accession>
<reference evidence="1" key="1">
    <citation type="submission" date="2021-06" db="EMBL/GenBank/DDBJ databases">
        <authorList>
            <person name="Rolland C."/>
        </authorList>
    </citation>
    <scope>NUCLEOTIDE SEQUENCE</scope>
    <source>
        <strain evidence="1">347.936635</strain>
    </source>
</reference>
<keyword evidence="1" id="KW-0378">Hydrolase</keyword>
<dbReference type="PANTHER" id="PTHR43788">
    <property type="entry name" value="DNA2/NAM7 HELICASE FAMILY MEMBER"/>
    <property type="match status" value="1"/>
</dbReference>
<name>A0A8F8KL82_9VIRU</name>
<dbReference type="InterPro" id="IPR027417">
    <property type="entry name" value="P-loop_NTPase"/>
</dbReference>
<dbReference type="Gene3D" id="3.40.50.300">
    <property type="entry name" value="P-loop containing nucleotide triphosphate hydrolases"/>
    <property type="match status" value="2"/>
</dbReference>
<dbReference type="CDD" id="cd18809">
    <property type="entry name" value="SF1_C_RecD"/>
    <property type="match status" value="1"/>
</dbReference>
<dbReference type="Pfam" id="PF13604">
    <property type="entry name" value="AAA_30"/>
    <property type="match status" value="1"/>
</dbReference>
<dbReference type="SUPFAM" id="SSF52540">
    <property type="entry name" value="P-loop containing nucleoside triphosphate hydrolases"/>
    <property type="match status" value="2"/>
</dbReference>
<sequence length="799" mass="91175">MSYWKKSSKYLAMSVSKYDKTKIEPRKWFALYADCYVAQLHYIAHHVYSSHNGSAVEKRFIQLVEQREEEFENTRDASPTSILLKSLMKEEKNQSKISQHNSLTWYIPRECLAEYIEKTSYVWYWMAYHYKKKIPGWLTPSKLLYIEYKKKTDQQKIQTMILEQLLETMEHSLSLNMEDIASKVISKNPVTIKQVRESLSDLIKNESKSLSWLPGSMQKTLGLRKLHQEGTFTLRDPHTINSIITDGFKHIKDNHEKNADIDDADWDQIVQSLPFRPDETQQSYVRRMIKEPVCILKGPPGCGKTATLHLFNEVAKHLRWSVVYLGPTGRSVTRMSQLIPGLKALLRDSEPQQTNNARVTDQVCMTLDRAVYPMATASIGLIKPDVIVIDETSMVNSITAAKLLFLLSQNTPSTKLVMVGDPEQLFPVEAGSFFEQCIKSQTITTFSLTKIYRQSAVKLLQTCQNILNYQPAHTFGQIVLHDPNSIADCTAINGRERVKADEYKKMATADYRRSCIAIKNDVLARKFICPRTQGRLGVVEMNFMAQSVWKSVGTPIFPVVISANGNAIRTLTTNTGKTYTYGNTKEKIEKINEDEIDYSIQRGVVKKWLSYTKKPKNGENFQSAEWATLASGNAANATDLESGEFCFMPGDPVMCHSEVRGTGLTNGDECIIAGWVNLPQLGQHALLLDNIRNVFITIKLHVLFKQFAPSFCITAHKSQGGEYPHVFICMPWVDAEETIGSTPKYPYYRLLTKRLLYTSITRTKNICTLYGWRHAYRLCMEDRYSEERADFLSAMLGEQ</sequence>
<keyword evidence="1" id="KW-0067">ATP-binding</keyword>
<protein>
    <submittedName>
        <fullName evidence="1">RecD-like helicase-nuclease</fullName>
    </submittedName>
</protein>
<dbReference type="EMBL" id="MZ420154">
    <property type="protein sequence ID" value="QYA18748.1"/>
    <property type="molecule type" value="Genomic_DNA"/>
</dbReference>
<keyword evidence="1" id="KW-0347">Helicase</keyword>
<dbReference type="GO" id="GO:0004386">
    <property type="term" value="F:helicase activity"/>
    <property type="evidence" value="ECO:0007669"/>
    <property type="project" value="UniProtKB-KW"/>
</dbReference>
<evidence type="ECO:0000313" key="1">
    <source>
        <dbReference type="EMBL" id="QYA18748.1"/>
    </source>
</evidence>